<gene>
    <name evidence="4" type="ORF">D1610_16470</name>
</gene>
<dbReference type="Pfam" id="PF04280">
    <property type="entry name" value="Tim44"/>
    <property type="match status" value="1"/>
</dbReference>
<feature type="domain" description="Tim44-like" evidence="3">
    <location>
        <begin position="79"/>
        <end position="225"/>
    </location>
</feature>
<accession>A0A396RJG9</accession>
<dbReference type="NCBIfam" id="NF033779">
    <property type="entry name" value="Tim44_TimA_adap"/>
    <property type="match status" value="1"/>
</dbReference>
<keyword evidence="2" id="KW-1133">Transmembrane helix</keyword>
<protein>
    <submittedName>
        <fullName evidence="4">Tim44 domain-containing protein</fullName>
    </submittedName>
</protein>
<dbReference type="PIRSF" id="PIRSF031890">
    <property type="entry name" value="UCP031890_transporter_Tim44"/>
    <property type="match status" value="1"/>
</dbReference>
<dbReference type="InterPro" id="IPR032710">
    <property type="entry name" value="NTF2-like_dom_sf"/>
</dbReference>
<dbReference type="PANTHER" id="PTHR41542">
    <property type="entry name" value="BLL5807 PROTEIN"/>
    <property type="match status" value="1"/>
</dbReference>
<feature type="transmembrane region" description="Helical" evidence="2">
    <location>
        <begin position="12"/>
        <end position="33"/>
    </location>
</feature>
<name>A0A396RJG9_9SPHN</name>
<organism evidence="4 5">
    <name type="scientific">Sphingomonas gilva</name>
    <dbReference type="NCBI Taxonomy" id="2305907"/>
    <lineage>
        <taxon>Bacteria</taxon>
        <taxon>Pseudomonadati</taxon>
        <taxon>Pseudomonadota</taxon>
        <taxon>Alphaproteobacteria</taxon>
        <taxon>Sphingomonadales</taxon>
        <taxon>Sphingomonadaceae</taxon>
        <taxon>Sphingomonas</taxon>
    </lineage>
</organism>
<dbReference type="InterPro" id="IPR007379">
    <property type="entry name" value="Tim44-like_dom"/>
</dbReference>
<evidence type="ECO:0000256" key="2">
    <source>
        <dbReference type="SAM" id="Phobius"/>
    </source>
</evidence>
<feature type="region of interest" description="Disordered" evidence="1">
    <location>
        <begin position="40"/>
        <end position="73"/>
    </location>
</feature>
<reference evidence="4 5" key="1">
    <citation type="submission" date="2018-08" db="EMBL/GenBank/DDBJ databases">
        <title>The multiple taxonomic identification of Sphingomonas gilva.</title>
        <authorList>
            <person name="Zhu D."/>
            <person name="Zheng S."/>
        </authorList>
    </citation>
    <scope>NUCLEOTIDE SEQUENCE [LARGE SCALE GENOMIC DNA]</scope>
    <source>
        <strain evidence="4 5">ZDH117</strain>
    </source>
</reference>
<dbReference type="SMART" id="SM00978">
    <property type="entry name" value="Tim44"/>
    <property type="match status" value="1"/>
</dbReference>
<dbReference type="Proteomes" id="UP000266693">
    <property type="component" value="Unassembled WGS sequence"/>
</dbReference>
<dbReference type="SUPFAM" id="SSF54427">
    <property type="entry name" value="NTF2-like"/>
    <property type="match status" value="1"/>
</dbReference>
<keyword evidence="2" id="KW-0812">Transmembrane</keyword>
<comment type="caution">
    <text evidence="4">The sequence shown here is derived from an EMBL/GenBank/DDBJ whole genome shotgun (WGS) entry which is preliminary data.</text>
</comment>
<keyword evidence="5" id="KW-1185">Reference proteome</keyword>
<dbReference type="PANTHER" id="PTHR41542:SF1">
    <property type="entry name" value="BLL5807 PROTEIN"/>
    <property type="match status" value="1"/>
</dbReference>
<dbReference type="Gene3D" id="3.10.450.240">
    <property type="match status" value="1"/>
</dbReference>
<keyword evidence="2" id="KW-0472">Membrane</keyword>
<dbReference type="AlphaFoldDB" id="A0A396RJG9"/>
<evidence type="ECO:0000313" key="5">
    <source>
        <dbReference type="Proteomes" id="UP000266693"/>
    </source>
</evidence>
<evidence type="ECO:0000259" key="3">
    <source>
        <dbReference type="SMART" id="SM00978"/>
    </source>
</evidence>
<proteinExistence type="predicted"/>
<dbReference type="EMBL" id="QWLV01000011">
    <property type="protein sequence ID" value="RHW16297.1"/>
    <property type="molecule type" value="Genomic_DNA"/>
</dbReference>
<evidence type="ECO:0000256" key="1">
    <source>
        <dbReference type="SAM" id="MobiDB-lite"/>
    </source>
</evidence>
<evidence type="ECO:0000313" key="4">
    <source>
        <dbReference type="EMBL" id="RHW16297.1"/>
    </source>
</evidence>
<dbReference type="InterPro" id="IPR016985">
    <property type="entry name" value="UCP031890_Tim44-rel"/>
</dbReference>
<sequence length="226" mass="24397">MLHVEFLIGGRVVYVVLLALVAGFLALRLYAVLGKRTGHEQPLPRTAEEGQIAGPAQRPAIDIPSERRDTANPVVDPTAEAGVRAIAQAEPGFSPEQFVDGAKAAYKMILEAFWRGDEEELSWLVDEDVRSAFAAAIAQRAEAGHTLDNKLVGIERAIISAASVDGRNARITVRIDADIAAVTRDGEGNVIAGSMSDAVETHDVWTFARTLKGDDPNWKLVETDED</sequence>